<keyword evidence="1" id="KW-0732">Signal</keyword>
<comment type="caution">
    <text evidence="2">The sequence shown here is derived from an EMBL/GenBank/DDBJ whole genome shotgun (WGS) entry which is preliminary data.</text>
</comment>
<name>A0ABQ3R907_STRRR</name>
<keyword evidence="3" id="KW-1185">Reference proteome</keyword>
<evidence type="ECO:0008006" key="4">
    <source>
        <dbReference type="Google" id="ProtNLM"/>
    </source>
</evidence>
<evidence type="ECO:0000313" key="3">
    <source>
        <dbReference type="Proteomes" id="UP000646738"/>
    </source>
</evidence>
<dbReference type="RefSeq" id="WP_189991010.1">
    <property type="nucleotide sequence ID" value="NZ_BNCB01000003.1"/>
</dbReference>
<dbReference type="Proteomes" id="UP000646738">
    <property type="component" value="Unassembled WGS sequence"/>
</dbReference>
<evidence type="ECO:0000313" key="2">
    <source>
        <dbReference type="EMBL" id="GHI52338.1"/>
    </source>
</evidence>
<organism evidence="2 3">
    <name type="scientific">Streptomyces rubradiris</name>
    <name type="common">Streptomyces achromogenes subsp. rubradiris</name>
    <dbReference type="NCBI Taxonomy" id="285531"/>
    <lineage>
        <taxon>Bacteria</taxon>
        <taxon>Bacillati</taxon>
        <taxon>Actinomycetota</taxon>
        <taxon>Actinomycetes</taxon>
        <taxon>Kitasatosporales</taxon>
        <taxon>Streptomycetaceae</taxon>
        <taxon>Streptomyces</taxon>
    </lineage>
</organism>
<reference evidence="3" key="1">
    <citation type="submission" date="2023-07" db="EMBL/GenBank/DDBJ databases">
        <title>Whole genome shotgun sequence of Streptomyces achromogenes subsp. rubradiris NBRC 14000.</title>
        <authorList>
            <person name="Komaki H."/>
            <person name="Tamura T."/>
        </authorList>
    </citation>
    <scope>NUCLEOTIDE SEQUENCE [LARGE SCALE GENOMIC DNA]</scope>
    <source>
        <strain evidence="3">NBRC 14000</strain>
    </source>
</reference>
<dbReference type="EMBL" id="BNEA01000007">
    <property type="protein sequence ID" value="GHI52338.1"/>
    <property type="molecule type" value="Genomic_DNA"/>
</dbReference>
<proteinExistence type="predicted"/>
<feature type="signal peptide" evidence="1">
    <location>
        <begin position="1"/>
        <end position="25"/>
    </location>
</feature>
<sequence>MKILRLVAVPLAVAALFGGATTAQADTEGSSYNLHLLPCAQVPILPIPILSLYQHPADCSKTVTKSDGGDSQYH</sequence>
<protein>
    <recommendedName>
        <fullName evidence="4">Small secreted domain</fullName>
    </recommendedName>
</protein>
<evidence type="ECO:0000256" key="1">
    <source>
        <dbReference type="SAM" id="SignalP"/>
    </source>
</evidence>
<accession>A0ABQ3R907</accession>
<feature type="chain" id="PRO_5045316875" description="Small secreted domain" evidence="1">
    <location>
        <begin position="26"/>
        <end position="74"/>
    </location>
</feature>
<gene>
    <name evidence="2" type="ORF">Srubr_21840</name>
</gene>